<dbReference type="Proteomes" id="UP000254496">
    <property type="component" value="Unassembled WGS sequence"/>
</dbReference>
<dbReference type="GO" id="GO:0009223">
    <property type="term" value="P:pyrimidine deoxyribonucleotide catabolic process"/>
    <property type="evidence" value="ECO:0007669"/>
    <property type="project" value="TreeGrafter"/>
</dbReference>
<comment type="caution">
    <text evidence="2">The sequence shown here is derived from an EMBL/GenBank/DDBJ whole genome shotgun (WGS) entry which is preliminary data.</text>
</comment>
<dbReference type="GO" id="GO:0008253">
    <property type="term" value="F:5'-nucleotidase activity"/>
    <property type="evidence" value="ECO:0007669"/>
    <property type="project" value="InterPro"/>
</dbReference>
<protein>
    <submittedName>
        <fullName evidence="2">5'(3')-deoxyribonucleotidase</fullName>
        <ecNumber evidence="2">3.1.3.-</ecNumber>
    </submittedName>
</protein>
<dbReference type="RefSeq" id="WP_115072974.1">
    <property type="nucleotide sequence ID" value="NZ_UGHE01000002.1"/>
</dbReference>
<dbReference type="Pfam" id="PF06941">
    <property type="entry name" value="NT5C"/>
    <property type="match status" value="1"/>
</dbReference>
<dbReference type="AlphaFoldDB" id="A0AB38HAP0"/>
<dbReference type="SFLD" id="SFLDG01145">
    <property type="entry name" value="C1.2.1"/>
    <property type="match status" value="1"/>
</dbReference>
<dbReference type="InterPro" id="IPR010708">
    <property type="entry name" value="5'(3')-deoxyribonucleotidase"/>
</dbReference>
<keyword evidence="2" id="KW-0378">Hydrolase</keyword>
<reference evidence="2 3" key="1">
    <citation type="submission" date="2018-06" db="EMBL/GenBank/DDBJ databases">
        <authorList>
            <consortium name="Pathogen Informatics"/>
            <person name="Doyle S."/>
        </authorList>
    </citation>
    <scope>NUCLEOTIDE SEQUENCE [LARGE SCALE GENOMIC DNA]</scope>
    <source>
        <strain evidence="2 3">NCTC8540</strain>
    </source>
</reference>
<gene>
    <name evidence="2" type="ORF">NCTC8540_01122</name>
</gene>
<dbReference type="Gene3D" id="3.40.50.1000">
    <property type="entry name" value="HAD superfamily/HAD-like"/>
    <property type="match status" value="1"/>
</dbReference>
<evidence type="ECO:0000256" key="1">
    <source>
        <dbReference type="ARBA" id="ARBA00009589"/>
    </source>
</evidence>
<organism evidence="2 3">
    <name type="scientific">Canicola haemoglobinophilus</name>
    <dbReference type="NCBI Taxonomy" id="733"/>
    <lineage>
        <taxon>Bacteria</taxon>
        <taxon>Pseudomonadati</taxon>
        <taxon>Pseudomonadota</taxon>
        <taxon>Gammaproteobacteria</taxon>
        <taxon>Pasteurellales</taxon>
        <taxon>Pasteurellaceae</taxon>
        <taxon>Canicola</taxon>
    </lineage>
</organism>
<dbReference type="EMBL" id="UGHJ01000001">
    <property type="protein sequence ID" value="STO68622.1"/>
    <property type="molecule type" value="Genomic_DNA"/>
</dbReference>
<dbReference type="SFLD" id="SFLDS00003">
    <property type="entry name" value="Haloacid_Dehalogenase"/>
    <property type="match status" value="1"/>
</dbReference>
<dbReference type="InterPro" id="IPR036412">
    <property type="entry name" value="HAD-like_sf"/>
</dbReference>
<name>A0AB38HAP0_9PAST</name>
<comment type="similarity">
    <text evidence="1">Belongs to the 5'(3')-deoxyribonucleotidase family.</text>
</comment>
<sequence>MTKPILYIDMDNVLVNFQTGIAKLDKETRLKYKGNYDEVPNIFSKMEPIKGAVEAVNQLAEYYDIYALSTAPWDNPTAWSDKIEWIQKYFGKVLYKRLILSHHKNLNKGDLLIDDRLKNGVEQFEGEHLHFGIKYKNWQEVTDYLLDKSNLDRMIKIRSKKSLSELDFIFQKYENVEKAFLSFDFDNNEERFYKDYLPEKLNSLLFKIEIDDTNLYFLINCNQHPDFTKTILKLSKLYSNKSIDLLKGRNNFYSYLSQFLLFNPFYQNIELAKRISYSKYIPSQPGDLKGKWAKSLIFLKIENKLSGI</sequence>
<evidence type="ECO:0000313" key="2">
    <source>
        <dbReference type="EMBL" id="STO68622.1"/>
    </source>
</evidence>
<dbReference type="InterPro" id="IPR023214">
    <property type="entry name" value="HAD_sf"/>
</dbReference>
<accession>A0AB38HAP0</accession>
<dbReference type="PANTHER" id="PTHR16504">
    <property type="entry name" value="5'(3')-DEOXYRIBONUCLEOTIDASE"/>
    <property type="match status" value="1"/>
</dbReference>
<dbReference type="SUPFAM" id="SSF56784">
    <property type="entry name" value="HAD-like"/>
    <property type="match status" value="1"/>
</dbReference>
<evidence type="ECO:0000313" key="3">
    <source>
        <dbReference type="Proteomes" id="UP000254496"/>
    </source>
</evidence>
<dbReference type="EC" id="3.1.3.-" evidence="2"/>
<dbReference type="PANTHER" id="PTHR16504:SF4">
    <property type="entry name" value="5'(3')-DEOXYRIBONUCLEOTIDASE"/>
    <property type="match status" value="1"/>
</dbReference>
<proteinExistence type="inferred from homology"/>
<dbReference type="SFLD" id="SFLDG01126">
    <property type="entry name" value="C1.2:_Nucleotidase_Like"/>
    <property type="match status" value="1"/>
</dbReference>